<feature type="domain" description="NACHT" evidence="1">
    <location>
        <begin position="12"/>
        <end position="139"/>
    </location>
</feature>
<evidence type="ECO:0000313" key="2">
    <source>
        <dbReference type="EMBL" id="KAG0014622.1"/>
    </source>
</evidence>
<evidence type="ECO:0000259" key="1">
    <source>
        <dbReference type="PROSITE" id="PS50837"/>
    </source>
</evidence>
<dbReference type="InterPro" id="IPR007111">
    <property type="entry name" value="NACHT_NTPase"/>
</dbReference>
<protein>
    <recommendedName>
        <fullName evidence="1">NACHT domain-containing protein</fullName>
    </recommendedName>
</protein>
<gene>
    <name evidence="2" type="ORF">BGZ80_010334</name>
</gene>
<comment type="caution">
    <text evidence="2">The sequence shown here is derived from an EMBL/GenBank/DDBJ whole genome shotgun (WGS) entry which is preliminary data.</text>
</comment>
<dbReference type="InterPro" id="IPR027417">
    <property type="entry name" value="P-loop_NTPase"/>
</dbReference>
<evidence type="ECO:0000313" key="3">
    <source>
        <dbReference type="Proteomes" id="UP000703661"/>
    </source>
</evidence>
<dbReference type="PANTHER" id="PTHR46312:SF2">
    <property type="entry name" value="NUCLEOTIDE-BINDING OLIGOMERIZATION DOMAIN-CONTAINING PROTEIN 2-LIKE"/>
    <property type="match status" value="1"/>
</dbReference>
<sequence>RKLPNGDEYVPKRILIHGRAGIGKSTLCKKLVYLYQDGLWRDQFDAVLWLPLRQLKSYNYRNIDGLLSERYFSAQSKSKREALSRTVSAQIDAGRVLFILDGLDEIVTNIGEENGNTLRMFLLDLLQKEHVVITTRPSGVDKNILQGMDLELETIGFSPQNVDDYLHIPGVLPPDQIKIVQEFIRQTPVIQGLVNIPVQLDVICFSWGLIPTDGKEEITVTSLYQAMVRKLWCKDALRLRKSSSGEILKEAEIHNLQPYQIDKLMNTEIEFLGYLAFKGLEDNHRIEFDKGMLDKVMRDLDQNRTRAKKESLPMQLIPWLKETSFLHTSDTGLDTNPRNYQGT</sequence>
<reference evidence="2" key="1">
    <citation type="journal article" date="2020" name="Fungal Divers.">
        <title>Resolving the Mortierellaceae phylogeny through synthesis of multi-gene phylogenetics and phylogenomics.</title>
        <authorList>
            <person name="Vandepol N."/>
            <person name="Liber J."/>
            <person name="Desiro A."/>
            <person name="Na H."/>
            <person name="Kennedy M."/>
            <person name="Barry K."/>
            <person name="Grigoriev I.V."/>
            <person name="Miller A.N."/>
            <person name="O'Donnell K."/>
            <person name="Stajich J.E."/>
            <person name="Bonito G."/>
        </authorList>
    </citation>
    <scope>NUCLEOTIDE SEQUENCE</scope>
    <source>
        <strain evidence="2">NRRL 2769</strain>
    </source>
</reference>
<organism evidence="2 3">
    <name type="scientific">Entomortierella chlamydospora</name>
    <dbReference type="NCBI Taxonomy" id="101097"/>
    <lineage>
        <taxon>Eukaryota</taxon>
        <taxon>Fungi</taxon>
        <taxon>Fungi incertae sedis</taxon>
        <taxon>Mucoromycota</taxon>
        <taxon>Mortierellomycotina</taxon>
        <taxon>Mortierellomycetes</taxon>
        <taxon>Mortierellales</taxon>
        <taxon>Mortierellaceae</taxon>
        <taxon>Entomortierella</taxon>
    </lineage>
</organism>
<feature type="non-terminal residue" evidence="2">
    <location>
        <position position="1"/>
    </location>
</feature>
<keyword evidence="3" id="KW-1185">Reference proteome</keyword>
<dbReference type="SUPFAM" id="SSF52540">
    <property type="entry name" value="P-loop containing nucleoside triphosphate hydrolases"/>
    <property type="match status" value="1"/>
</dbReference>
<dbReference type="Pfam" id="PF23238">
    <property type="entry name" value="DUF7068"/>
    <property type="match status" value="1"/>
</dbReference>
<name>A0A9P6MV67_9FUNG</name>
<dbReference type="AlphaFoldDB" id="A0A9P6MV67"/>
<dbReference type="PANTHER" id="PTHR46312">
    <property type="entry name" value="NACHT DOMAIN-CONTAINING PROTEIN"/>
    <property type="match status" value="1"/>
</dbReference>
<dbReference type="InterPro" id="IPR055496">
    <property type="entry name" value="DUF7068"/>
</dbReference>
<dbReference type="Gene3D" id="3.40.50.300">
    <property type="entry name" value="P-loop containing nucleotide triphosphate hydrolases"/>
    <property type="match status" value="1"/>
</dbReference>
<accession>A0A9P6MV67</accession>
<dbReference type="PROSITE" id="PS50837">
    <property type="entry name" value="NACHT"/>
    <property type="match status" value="1"/>
</dbReference>
<dbReference type="Proteomes" id="UP000703661">
    <property type="component" value="Unassembled WGS sequence"/>
</dbReference>
<proteinExistence type="predicted"/>
<dbReference type="EMBL" id="JAAAID010000708">
    <property type="protein sequence ID" value="KAG0014622.1"/>
    <property type="molecule type" value="Genomic_DNA"/>
</dbReference>
<dbReference type="Pfam" id="PF05729">
    <property type="entry name" value="NACHT"/>
    <property type="match status" value="1"/>
</dbReference>